<evidence type="ECO:0000259" key="4">
    <source>
        <dbReference type="PROSITE" id="PS50987"/>
    </source>
</evidence>
<proteinExistence type="predicted"/>
<dbReference type="SMART" id="SM00418">
    <property type="entry name" value="HTH_ARSR"/>
    <property type="match status" value="1"/>
</dbReference>
<dbReference type="Gene3D" id="1.10.10.10">
    <property type="entry name" value="Winged helix-like DNA-binding domain superfamily/Winged helix DNA-binding domain"/>
    <property type="match status" value="1"/>
</dbReference>
<evidence type="ECO:0000313" key="5">
    <source>
        <dbReference type="EMBL" id="MEC0239697.1"/>
    </source>
</evidence>
<keyword evidence="6" id="KW-1185">Reference proteome</keyword>
<accession>A0ABU6GKQ8</accession>
<evidence type="ECO:0000256" key="1">
    <source>
        <dbReference type="ARBA" id="ARBA00023015"/>
    </source>
</evidence>
<organism evidence="5 6">
    <name type="scientific">Paenibacillus dokdonensis</name>
    <dbReference type="NCBI Taxonomy" id="2567944"/>
    <lineage>
        <taxon>Bacteria</taxon>
        <taxon>Bacillati</taxon>
        <taxon>Bacillota</taxon>
        <taxon>Bacilli</taxon>
        <taxon>Bacillales</taxon>
        <taxon>Paenibacillaceae</taxon>
        <taxon>Paenibacillus</taxon>
    </lineage>
</organism>
<reference evidence="5 6" key="1">
    <citation type="submission" date="2023-03" db="EMBL/GenBank/DDBJ databases">
        <title>Bacillus Genome Sequencing.</title>
        <authorList>
            <person name="Dunlap C."/>
        </authorList>
    </citation>
    <scope>NUCLEOTIDE SEQUENCE [LARGE SCALE GENOMIC DNA]</scope>
    <source>
        <strain evidence="5 6">BD-525</strain>
    </source>
</reference>
<keyword evidence="2" id="KW-0238">DNA-binding</keyword>
<keyword evidence="3" id="KW-0804">Transcription</keyword>
<dbReference type="InterPro" id="IPR036388">
    <property type="entry name" value="WH-like_DNA-bd_sf"/>
</dbReference>
<dbReference type="PRINTS" id="PR00778">
    <property type="entry name" value="HTHARSR"/>
</dbReference>
<dbReference type="PANTHER" id="PTHR33154">
    <property type="entry name" value="TRANSCRIPTIONAL REGULATOR, ARSR FAMILY"/>
    <property type="match status" value="1"/>
</dbReference>
<sequence>MDQIKDAAEKLKLLGDKTRLTILCLLKDREWCVCELVEVLSISQPGISQHMRKLKSHGIVNEARRGQWVYYSLRVQDKPYIQAVLEYMPGTTDTLSLLNKKEPGQIL</sequence>
<dbReference type="PANTHER" id="PTHR33154:SF18">
    <property type="entry name" value="ARSENICAL RESISTANCE OPERON REPRESSOR"/>
    <property type="match status" value="1"/>
</dbReference>
<evidence type="ECO:0000256" key="2">
    <source>
        <dbReference type="ARBA" id="ARBA00023125"/>
    </source>
</evidence>
<dbReference type="Pfam" id="PF01022">
    <property type="entry name" value="HTH_5"/>
    <property type="match status" value="1"/>
</dbReference>
<dbReference type="CDD" id="cd00090">
    <property type="entry name" value="HTH_ARSR"/>
    <property type="match status" value="1"/>
</dbReference>
<dbReference type="NCBIfam" id="NF033788">
    <property type="entry name" value="HTH_metalloreg"/>
    <property type="match status" value="1"/>
</dbReference>
<dbReference type="InterPro" id="IPR051081">
    <property type="entry name" value="HTH_MetalResp_TranReg"/>
</dbReference>
<name>A0ABU6GKQ8_9BACL</name>
<evidence type="ECO:0000313" key="6">
    <source>
        <dbReference type="Proteomes" id="UP001344632"/>
    </source>
</evidence>
<evidence type="ECO:0000256" key="3">
    <source>
        <dbReference type="ARBA" id="ARBA00023163"/>
    </source>
</evidence>
<keyword evidence="1" id="KW-0805">Transcription regulation</keyword>
<dbReference type="InterPro" id="IPR011991">
    <property type="entry name" value="ArsR-like_HTH"/>
</dbReference>
<dbReference type="InterPro" id="IPR001845">
    <property type="entry name" value="HTH_ArsR_DNA-bd_dom"/>
</dbReference>
<dbReference type="RefSeq" id="WP_326086924.1">
    <property type="nucleotide sequence ID" value="NZ_JARLKZ010000005.1"/>
</dbReference>
<dbReference type="SUPFAM" id="SSF46785">
    <property type="entry name" value="Winged helix' DNA-binding domain"/>
    <property type="match status" value="1"/>
</dbReference>
<dbReference type="EMBL" id="JARLKZ010000005">
    <property type="protein sequence ID" value="MEC0239697.1"/>
    <property type="molecule type" value="Genomic_DNA"/>
</dbReference>
<dbReference type="PROSITE" id="PS50987">
    <property type="entry name" value="HTH_ARSR_2"/>
    <property type="match status" value="1"/>
</dbReference>
<comment type="caution">
    <text evidence="5">The sequence shown here is derived from an EMBL/GenBank/DDBJ whole genome shotgun (WGS) entry which is preliminary data.</text>
</comment>
<gene>
    <name evidence="5" type="ORF">P4H66_07460</name>
</gene>
<dbReference type="InterPro" id="IPR036390">
    <property type="entry name" value="WH_DNA-bd_sf"/>
</dbReference>
<dbReference type="Proteomes" id="UP001344632">
    <property type="component" value="Unassembled WGS sequence"/>
</dbReference>
<protein>
    <submittedName>
        <fullName evidence="5">Metalloregulator ArsR/SmtB family transcription factor</fullName>
    </submittedName>
</protein>
<feature type="domain" description="HTH arsR-type" evidence="4">
    <location>
        <begin position="1"/>
        <end position="92"/>
    </location>
</feature>